<evidence type="ECO:0000256" key="5">
    <source>
        <dbReference type="PROSITE-ProRule" id="PRU01201"/>
    </source>
</evidence>
<protein>
    <submittedName>
        <fullName evidence="7">Extracellular matrix protein fras1</fullName>
    </submittedName>
</protein>
<keyword evidence="4" id="KW-0106">Calcium</keyword>
<evidence type="ECO:0000259" key="6">
    <source>
        <dbReference type="PROSITE" id="PS50268"/>
    </source>
</evidence>
<evidence type="ECO:0000256" key="3">
    <source>
        <dbReference type="ARBA" id="ARBA00023180"/>
    </source>
</evidence>
<feature type="repeat" description="CSPG" evidence="5">
    <location>
        <begin position="449"/>
        <end position="545"/>
    </location>
</feature>
<dbReference type="PROSITE" id="PS51854">
    <property type="entry name" value="CSPG"/>
    <property type="match status" value="5"/>
</dbReference>
<comment type="caution">
    <text evidence="7">The sequence shown here is derived from an EMBL/GenBank/DDBJ whole genome shotgun (WGS) entry which is preliminary data.</text>
</comment>
<keyword evidence="3" id="KW-0325">Glycoprotein</keyword>
<reference evidence="7 8" key="1">
    <citation type="journal article" date="2021" name="Elife">
        <title>Chloroplast acquisition without the gene transfer in kleptoplastic sea slugs, Plakobranchus ocellatus.</title>
        <authorList>
            <person name="Maeda T."/>
            <person name="Takahashi S."/>
            <person name="Yoshida T."/>
            <person name="Shimamura S."/>
            <person name="Takaki Y."/>
            <person name="Nagai Y."/>
            <person name="Toyoda A."/>
            <person name="Suzuki Y."/>
            <person name="Arimoto A."/>
            <person name="Ishii H."/>
            <person name="Satoh N."/>
            <person name="Nishiyama T."/>
            <person name="Hasebe M."/>
            <person name="Maruyama T."/>
            <person name="Minagawa J."/>
            <person name="Obokata J."/>
            <person name="Shigenobu S."/>
        </authorList>
    </citation>
    <scope>NUCLEOTIDE SEQUENCE [LARGE SCALE GENOMIC DNA]</scope>
</reference>
<keyword evidence="2" id="KW-0677">Repeat</keyword>
<evidence type="ECO:0000256" key="4">
    <source>
        <dbReference type="PROSITE-ProRule" id="PRU00043"/>
    </source>
</evidence>
<dbReference type="Pfam" id="PF16184">
    <property type="entry name" value="Cadherin_3"/>
    <property type="match status" value="6"/>
</dbReference>
<proteinExistence type="predicted"/>
<dbReference type="GO" id="GO:0007156">
    <property type="term" value="P:homophilic cell adhesion via plasma membrane adhesion molecules"/>
    <property type="evidence" value="ECO:0007669"/>
    <property type="project" value="InterPro"/>
</dbReference>
<dbReference type="EMBL" id="BLXT01006765">
    <property type="protein sequence ID" value="GFO33129.1"/>
    <property type="molecule type" value="Genomic_DNA"/>
</dbReference>
<dbReference type="PANTHER" id="PTHR45739">
    <property type="entry name" value="MATRIX PROTEIN, PUTATIVE-RELATED"/>
    <property type="match status" value="1"/>
</dbReference>
<feature type="repeat" description="CSPG" evidence="5">
    <location>
        <begin position="568"/>
        <end position="675"/>
    </location>
</feature>
<feature type="repeat" description="CSPG" evidence="5">
    <location>
        <begin position="327"/>
        <end position="424"/>
    </location>
</feature>
<dbReference type="Proteomes" id="UP000735302">
    <property type="component" value="Unassembled WGS sequence"/>
</dbReference>
<evidence type="ECO:0000313" key="8">
    <source>
        <dbReference type="Proteomes" id="UP000735302"/>
    </source>
</evidence>
<name>A0AAV4CN79_9GAST</name>
<evidence type="ECO:0000256" key="2">
    <source>
        <dbReference type="ARBA" id="ARBA00022737"/>
    </source>
</evidence>
<dbReference type="InterPro" id="IPR051561">
    <property type="entry name" value="FRAS1_ECM"/>
</dbReference>
<keyword evidence="1" id="KW-0732">Signal</keyword>
<organism evidence="7 8">
    <name type="scientific">Plakobranchus ocellatus</name>
    <dbReference type="NCBI Taxonomy" id="259542"/>
    <lineage>
        <taxon>Eukaryota</taxon>
        <taxon>Metazoa</taxon>
        <taxon>Spiralia</taxon>
        <taxon>Lophotrochozoa</taxon>
        <taxon>Mollusca</taxon>
        <taxon>Gastropoda</taxon>
        <taxon>Heterobranchia</taxon>
        <taxon>Euthyneura</taxon>
        <taxon>Panpulmonata</taxon>
        <taxon>Sacoglossa</taxon>
        <taxon>Placobranchoidea</taxon>
        <taxon>Plakobranchidae</taxon>
        <taxon>Plakobranchus</taxon>
    </lineage>
</organism>
<dbReference type="GO" id="GO:0016020">
    <property type="term" value="C:membrane"/>
    <property type="evidence" value="ECO:0007669"/>
    <property type="project" value="InterPro"/>
</dbReference>
<dbReference type="PANTHER" id="PTHR45739:SF1">
    <property type="entry name" value="EXTRACELLULAR MATRIX ORGANIZING PROTEIN FRAS1"/>
    <property type="match status" value="1"/>
</dbReference>
<feature type="repeat" description="CSPG" evidence="5">
    <location>
        <begin position="176"/>
        <end position="296"/>
    </location>
</feature>
<evidence type="ECO:0000256" key="1">
    <source>
        <dbReference type="ARBA" id="ARBA00022729"/>
    </source>
</evidence>
<evidence type="ECO:0000313" key="7">
    <source>
        <dbReference type="EMBL" id="GFO33129.1"/>
    </source>
</evidence>
<dbReference type="AlphaFoldDB" id="A0AAV4CN79"/>
<accession>A0AAV4CN79</accession>
<dbReference type="InterPro" id="IPR002126">
    <property type="entry name" value="Cadherin-like_dom"/>
</dbReference>
<gene>
    <name evidence="7" type="ORF">PoB_005963400</name>
</gene>
<feature type="repeat" description="CSPG" evidence="5">
    <location>
        <begin position="66"/>
        <end position="155"/>
    </location>
</feature>
<feature type="domain" description="Cadherin" evidence="6">
    <location>
        <begin position="337"/>
        <end position="451"/>
    </location>
</feature>
<sequence length="758" mass="82692">MRVDTLGSAMISQGDSISAADLAEGRVHFLHRAGLGRASYLSLRAFDGQLSSDILKLTVLVEPLVSLQVSMNKPLRARAGEDTQLTTNVLDLSSESSPGSVVITVMDGPISGYFHVRGNTEKASSFTLAQLKSGSVMYRHSGNNSTTDLARLLVVENVQQMSLLLSIRVQTRVSEAPVLVTNTGGHVVAGETLQITQDLLEAQVSAEDGGKDQDIIFTLVPRHGNPKHGEIIMMVPIPADGPGQGWRDQGDGMMSARLYRFMQRDIDQGRIYYRSLMDPTHGHADKLSDSLTFEISDTASPAHIARDQVFSIRVTQQNDVEPQSLPTLAPGVRLGMTVFENQIVPISSTHLAFADQDTPPSSIVYRVTSLLNEEEGSVEHRDFPFSPVLQFTQEDVDQGKILYRPPQQDIGTEELIVSFMFVVSDDGQERQLSEHKFTIRVIPVNNNPPVFLQPNPEVNMAEGGVFPLTPGILEVIDPDTDLTDLQVAVTVAPRHGLVQKMQDGITLQIREGDSFAYEDFVSSNLKYTHTGGIRPPTDQLSVTVSDGPHETMNTITFNILKVDKSAPTALSSASCSINVTEGETVTLTRDVMAYSDAEDGDDKILITLISPVTHGNLAVVRENAGGVRRRREDTVRVRRGGSFTQQDVNDGKVRFLSDQEIGSRAVTELVYVNVSDASGNVLPSQILAVVILPVDNLAPTVVLGPSLQVREGGEAELTSDLLSVMDVDTPLDRLTFNIDTQPVFGRLEMRKPGKFDYD</sequence>
<keyword evidence="8" id="KW-1185">Reference proteome</keyword>
<dbReference type="GO" id="GO:0005509">
    <property type="term" value="F:calcium ion binding"/>
    <property type="evidence" value="ECO:0007669"/>
    <property type="project" value="UniProtKB-UniRule"/>
</dbReference>
<dbReference type="PROSITE" id="PS50268">
    <property type="entry name" value="CADHERIN_2"/>
    <property type="match status" value="1"/>
</dbReference>
<dbReference type="InterPro" id="IPR039005">
    <property type="entry name" value="CSPG_rpt"/>
</dbReference>
<dbReference type="GO" id="GO:0009653">
    <property type="term" value="P:anatomical structure morphogenesis"/>
    <property type="evidence" value="ECO:0007669"/>
    <property type="project" value="TreeGrafter"/>
</dbReference>